<dbReference type="OrthoDB" id="194358at2759"/>
<dbReference type="Gene3D" id="6.10.140.2220">
    <property type="match status" value="1"/>
</dbReference>
<gene>
    <name evidence="9" type="ORF">MIND_01298200</name>
</gene>
<reference evidence="9" key="1">
    <citation type="submission" date="2020-05" db="EMBL/GenBank/DDBJ databases">
        <title>Mycena genomes resolve the evolution of fungal bioluminescence.</title>
        <authorList>
            <person name="Tsai I.J."/>
        </authorList>
    </citation>
    <scope>NUCLEOTIDE SEQUENCE</scope>
    <source>
        <strain evidence="9">171206Taipei</strain>
    </source>
</reference>
<dbReference type="PROSITE" id="PS50297">
    <property type="entry name" value="ANK_REP_REGION"/>
    <property type="match status" value="1"/>
</dbReference>
<proteinExistence type="predicted"/>
<dbReference type="InterPro" id="IPR002893">
    <property type="entry name" value="Znf_MYND"/>
</dbReference>
<dbReference type="PANTHER" id="PTHR24171">
    <property type="entry name" value="ANKYRIN REPEAT DOMAIN-CONTAINING PROTEIN 39-RELATED"/>
    <property type="match status" value="1"/>
</dbReference>
<dbReference type="GeneID" id="59351959"/>
<evidence type="ECO:0000256" key="5">
    <source>
        <dbReference type="ARBA" id="ARBA00023043"/>
    </source>
</evidence>
<dbReference type="SUPFAM" id="SSF48403">
    <property type="entry name" value="Ankyrin repeat"/>
    <property type="match status" value="1"/>
</dbReference>
<dbReference type="RefSeq" id="XP_037213941.1">
    <property type="nucleotide sequence ID" value="XM_037369443.1"/>
</dbReference>
<keyword evidence="4" id="KW-0862">Zinc</keyword>
<protein>
    <recommendedName>
        <fullName evidence="8">MYND-type domain-containing protein</fullName>
    </recommendedName>
</protein>
<dbReference type="EMBL" id="JACAZF010000014">
    <property type="protein sequence ID" value="KAF7290581.1"/>
    <property type="molecule type" value="Genomic_DNA"/>
</dbReference>
<name>A0A8H6VSR0_9AGAR</name>
<keyword evidence="5 6" id="KW-0040">ANK repeat</keyword>
<dbReference type="PROSITE" id="PS50865">
    <property type="entry name" value="ZF_MYND_2"/>
    <property type="match status" value="1"/>
</dbReference>
<dbReference type="InterPro" id="IPR002110">
    <property type="entry name" value="Ankyrin_rpt"/>
</dbReference>
<dbReference type="PROSITE" id="PS50088">
    <property type="entry name" value="ANK_REPEAT"/>
    <property type="match status" value="1"/>
</dbReference>
<evidence type="ECO:0000313" key="9">
    <source>
        <dbReference type="EMBL" id="KAF7290581.1"/>
    </source>
</evidence>
<evidence type="ECO:0000256" key="6">
    <source>
        <dbReference type="PROSITE-ProRule" id="PRU00023"/>
    </source>
</evidence>
<feature type="domain" description="MYND-type" evidence="8">
    <location>
        <begin position="235"/>
        <end position="275"/>
    </location>
</feature>
<accession>A0A8H6VSR0</accession>
<organism evidence="9 10">
    <name type="scientific">Mycena indigotica</name>
    <dbReference type="NCBI Taxonomy" id="2126181"/>
    <lineage>
        <taxon>Eukaryota</taxon>
        <taxon>Fungi</taxon>
        <taxon>Dikarya</taxon>
        <taxon>Basidiomycota</taxon>
        <taxon>Agaricomycotina</taxon>
        <taxon>Agaricomycetes</taxon>
        <taxon>Agaricomycetidae</taxon>
        <taxon>Agaricales</taxon>
        <taxon>Marasmiineae</taxon>
        <taxon>Mycenaceae</taxon>
        <taxon>Mycena</taxon>
    </lineage>
</organism>
<keyword evidence="10" id="KW-1185">Reference proteome</keyword>
<dbReference type="SMART" id="SM00248">
    <property type="entry name" value="ANK"/>
    <property type="match status" value="3"/>
</dbReference>
<evidence type="ECO:0000313" key="10">
    <source>
        <dbReference type="Proteomes" id="UP000636479"/>
    </source>
</evidence>
<comment type="caution">
    <text evidence="9">The sequence shown here is derived from an EMBL/GenBank/DDBJ whole genome shotgun (WGS) entry which is preliminary data.</text>
</comment>
<keyword evidence="2" id="KW-0677">Repeat</keyword>
<evidence type="ECO:0000256" key="1">
    <source>
        <dbReference type="ARBA" id="ARBA00022723"/>
    </source>
</evidence>
<dbReference type="Pfam" id="PF12796">
    <property type="entry name" value="Ank_2"/>
    <property type="match status" value="1"/>
</dbReference>
<dbReference type="Gene3D" id="1.25.40.20">
    <property type="entry name" value="Ankyrin repeat-containing domain"/>
    <property type="match status" value="1"/>
</dbReference>
<dbReference type="PROSITE" id="PS01360">
    <property type="entry name" value="ZF_MYND_1"/>
    <property type="match status" value="1"/>
</dbReference>
<dbReference type="Pfam" id="PF01753">
    <property type="entry name" value="zf-MYND"/>
    <property type="match status" value="1"/>
</dbReference>
<evidence type="ECO:0000256" key="4">
    <source>
        <dbReference type="ARBA" id="ARBA00022833"/>
    </source>
</evidence>
<keyword evidence="1" id="KW-0479">Metal-binding</keyword>
<evidence type="ECO:0000256" key="3">
    <source>
        <dbReference type="ARBA" id="ARBA00022771"/>
    </source>
</evidence>
<feature type="repeat" description="ANK" evidence="6">
    <location>
        <begin position="128"/>
        <end position="162"/>
    </location>
</feature>
<evidence type="ECO:0000256" key="2">
    <source>
        <dbReference type="ARBA" id="ARBA00022737"/>
    </source>
</evidence>
<evidence type="ECO:0000259" key="8">
    <source>
        <dbReference type="PROSITE" id="PS50865"/>
    </source>
</evidence>
<dbReference type="InterPro" id="IPR036770">
    <property type="entry name" value="Ankyrin_rpt-contain_sf"/>
</dbReference>
<sequence length="417" mass="45812">MSNHSGGLDVTSQMADILAQPGFISVTQGGQTLRELYRRESLNMDISKLSAFTQAVFMGMFDVVKQLVEQGTAPDLSGTETPFCTGYASWVVLGAQRSAQGPPGSLRHLETLEFLLTHGALPDIQDILGHTALHHATTCPRETLDLTRCLLKHGANVNHLNRFGEISLFGTMQLNLVATIDILLEHGADIDIVPADGLTCRQFYLKLGPQVAAVMNKWIVKRSGGDALPRLDKSCDSCGKKPEGFDLKQCAKCRVARYCSRECQEKEWPTHKKKCKAFSSDATVVLKPIYGKYSHTIPLAETGRGLSGYPTQAKAFSKSQTRGSHEPKKTGKSLVVKVQVPFTDDPVLRASGLLVYSKTRDLACTINREDAPEEYDRISEVVRSKSITGAKGYFVAELESKDRLVVKISELLADQPW</sequence>
<evidence type="ECO:0000256" key="7">
    <source>
        <dbReference type="PROSITE-ProRule" id="PRU00134"/>
    </source>
</evidence>
<dbReference type="Proteomes" id="UP000636479">
    <property type="component" value="Unassembled WGS sequence"/>
</dbReference>
<dbReference type="GO" id="GO:0008270">
    <property type="term" value="F:zinc ion binding"/>
    <property type="evidence" value="ECO:0007669"/>
    <property type="project" value="UniProtKB-KW"/>
</dbReference>
<dbReference type="SUPFAM" id="SSF144232">
    <property type="entry name" value="HIT/MYND zinc finger-like"/>
    <property type="match status" value="1"/>
</dbReference>
<dbReference type="AlphaFoldDB" id="A0A8H6VSR0"/>
<keyword evidence="3 7" id="KW-0863">Zinc-finger</keyword>